<dbReference type="SUPFAM" id="SSF51905">
    <property type="entry name" value="FAD/NAD(P)-binding domain"/>
    <property type="match status" value="1"/>
</dbReference>
<dbReference type="OrthoDB" id="178899at2"/>
<evidence type="ECO:0000313" key="2">
    <source>
        <dbReference type="EMBL" id="RIX33855.1"/>
    </source>
</evidence>
<reference evidence="2 3" key="1">
    <citation type="submission" date="2018-09" db="EMBL/GenBank/DDBJ databases">
        <title>Optimization and identification of Corynebacterium falsenii FN1-14 from fish paste.</title>
        <authorList>
            <person name="Daroonpunt R."/>
            <person name="Tanasupawat S."/>
        </authorList>
    </citation>
    <scope>NUCLEOTIDE SEQUENCE [LARGE SCALE GENOMIC DNA]</scope>
    <source>
        <strain evidence="2 3">FN1-14</strain>
    </source>
</reference>
<comment type="caution">
    <text evidence="2">The sequence shown here is derived from an EMBL/GenBank/DDBJ whole genome shotgun (WGS) entry which is preliminary data.</text>
</comment>
<dbReference type="EMBL" id="QXJK01000011">
    <property type="protein sequence ID" value="RIX33855.1"/>
    <property type="molecule type" value="Genomic_DNA"/>
</dbReference>
<dbReference type="GO" id="GO:0004497">
    <property type="term" value="F:monooxygenase activity"/>
    <property type="evidence" value="ECO:0007669"/>
    <property type="project" value="TreeGrafter"/>
</dbReference>
<organism evidence="2 3">
    <name type="scientific">Corynebacterium falsenii</name>
    <dbReference type="NCBI Taxonomy" id="108486"/>
    <lineage>
        <taxon>Bacteria</taxon>
        <taxon>Bacillati</taxon>
        <taxon>Actinomycetota</taxon>
        <taxon>Actinomycetes</taxon>
        <taxon>Mycobacteriales</taxon>
        <taxon>Corynebacteriaceae</taxon>
        <taxon>Corynebacterium</taxon>
    </lineage>
</organism>
<dbReference type="Proteomes" id="UP000285278">
    <property type="component" value="Unassembled WGS sequence"/>
</dbReference>
<keyword evidence="1" id="KW-0560">Oxidoreductase</keyword>
<dbReference type="STRING" id="1451189.CFAL_01170"/>
<dbReference type="RefSeq" id="WP_119665123.1">
    <property type="nucleotide sequence ID" value="NZ_QXJK01000011.1"/>
</dbReference>
<evidence type="ECO:0000313" key="3">
    <source>
        <dbReference type="Proteomes" id="UP000285278"/>
    </source>
</evidence>
<dbReference type="Pfam" id="PF13450">
    <property type="entry name" value="NAD_binding_8"/>
    <property type="match status" value="1"/>
</dbReference>
<dbReference type="PANTHER" id="PTHR43539">
    <property type="entry name" value="FLAVIN-BINDING MONOOXYGENASE-LIKE PROTEIN (AFU_ORTHOLOGUE AFUA_4G09220)"/>
    <property type="match status" value="1"/>
</dbReference>
<name>A0A418Q5H0_9CORY</name>
<sequence length="410" mass="44752">MTSNAQNSAWLAQNHDRRFAAVVIGAGQAGLAAAHELRRRGLTPWEDFIVLDANDGPGGAWRHRWDSLTLGKAHRIADLPGMPMGEADTHRPASSVVADYYGSYEDTFELPIIRPAHVTAVNDSSPRPAGDSSPAPLILTVELPANSTDSAPPRSIHISADVVLSATGTWSQPYIPHIPGMENFRGTQLHTVNYRAAEDFRDKHTIVVGGGLSAVQFLLELEQVTTTTWATRRAPNFSYRPFDLEWGHHVEETVRRRTFRGHTPPSVVSTTGIPQTPAYLRAVQRGTLVSHGMFSEVLAGGVGYNKAQPEPTENLAIPESWQPYPAGTTIEADVIFWNTGFRHALNHLRPLHLRERGGGITMASEVDVAREPRVKLVGYGSTASTVGANRAGVRAGREAMKYLERSSARD</sequence>
<accession>A0A418Q5H0</accession>
<dbReference type="PRINTS" id="PR00411">
    <property type="entry name" value="PNDRDTASEI"/>
</dbReference>
<dbReference type="PANTHER" id="PTHR43539:SF78">
    <property type="entry name" value="FLAVIN-CONTAINING MONOOXYGENASE"/>
    <property type="match status" value="1"/>
</dbReference>
<dbReference type="Pfam" id="PF13738">
    <property type="entry name" value="Pyr_redox_3"/>
    <property type="match status" value="1"/>
</dbReference>
<dbReference type="InterPro" id="IPR036188">
    <property type="entry name" value="FAD/NAD-bd_sf"/>
</dbReference>
<dbReference type="InterPro" id="IPR050982">
    <property type="entry name" value="Auxin_biosynth/cation_transpt"/>
</dbReference>
<gene>
    <name evidence="2" type="ORF">D3M95_09180</name>
</gene>
<dbReference type="GO" id="GO:0050660">
    <property type="term" value="F:flavin adenine dinucleotide binding"/>
    <property type="evidence" value="ECO:0007669"/>
    <property type="project" value="TreeGrafter"/>
</dbReference>
<dbReference type="Gene3D" id="3.50.50.60">
    <property type="entry name" value="FAD/NAD(P)-binding domain"/>
    <property type="match status" value="1"/>
</dbReference>
<dbReference type="AlphaFoldDB" id="A0A418Q5H0"/>
<keyword evidence="3" id="KW-1185">Reference proteome</keyword>
<proteinExistence type="predicted"/>
<dbReference type="PRINTS" id="PR00368">
    <property type="entry name" value="FADPNR"/>
</dbReference>
<evidence type="ECO:0000256" key="1">
    <source>
        <dbReference type="ARBA" id="ARBA00023002"/>
    </source>
</evidence>
<protein>
    <submittedName>
        <fullName evidence="2">NAD(P)/FAD-dependent oxidoreductase</fullName>
    </submittedName>
</protein>